<evidence type="ECO:0000313" key="3">
    <source>
        <dbReference type="EMBL" id="QNM86958.1"/>
    </source>
</evidence>
<dbReference type="EMBL" id="CP060695">
    <property type="protein sequence ID" value="QNM86958.1"/>
    <property type="molecule type" value="Genomic_DNA"/>
</dbReference>
<protein>
    <submittedName>
        <fullName evidence="3">DUF1206 domain-containing protein</fullName>
    </submittedName>
</protein>
<dbReference type="KEGG" id="ppec:H9W90_07565"/>
<feature type="domain" description="DUF1206" evidence="2">
    <location>
        <begin position="183"/>
        <end position="251"/>
    </location>
</feature>
<feature type="transmembrane region" description="Helical" evidence="1">
    <location>
        <begin position="12"/>
        <end position="29"/>
    </location>
</feature>
<feature type="domain" description="DUF1206" evidence="2">
    <location>
        <begin position="9"/>
        <end position="75"/>
    </location>
</feature>
<keyword evidence="4" id="KW-1185">Reference proteome</keyword>
<dbReference type="RefSeq" id="WP_187483830.1">
    <property type="nucleotide sequence ID" value="NZ_CP060695.1"/>
</dbReference>
<evidence type="ECO:0000313" key="4">
    <source>
        <dbReference type="Proteomes" id="UP000515808"/>
    </source>
</evidence>
<feature type="transmembrane region" description="Helical" evidence="1">
    <location>
        <begin position="133"/>
        <end position="154"/>
    </location>
</feature>
<keyword evidence="1" id="KW-0812">Transmembrane</keyword>
<name>A0A7G9LEA9_9FLAO</name>
<organism evidence="3 4">
    <name type="scientific">Polaribacter pectinis</name>
    <dbReference type="NCBI Taxonomy" id="2738844"/>
    <lineage>
        <taxon>Bacteria</taxon>
        <taxon>Pseudomonadati</taxon>
        <taxon>Bacteroidota</taxon>
        <taxon>Flavobacteriia</taxon>
        <taxon>Flavobacteriales</taxon>
        <taxon>Flavobacteriaceae</taxon>
    </lineage>
</organism>
<reference evidence="3 4" key="1">
    <citation type="submission" date="2020-08" db="EMBL/GenBank/DDBJ databases">
        <title>Polaribacter sp. L12M9 isolated from gut of the Korean scallop.</title>
        <authorList>
            <person name="Jeong Y.S."/>
        </authorList>
    </citation>
    <scope>NUCLEOTIDE SEQUENCE [LARGE SCALE GENOMIC DNA]</scope>
    <source>
        <strain evidence="3 4">L12M9</strain>
    </source>
</reference>
<evidence type="ECO:0000259" key="2">
    <source>
        <dbReference type="Pfam" id="PF06724"/>
    </source>
</evidence>
<keyword evidence="1" id="KW-1133">Transmembrane helix</keyword>
<dbReference type="InterPro" id="IPR009597">
    <property type="entry name" value="DUF1206"/>
</dbReference>
<feature type="domain" description="DUF1206" evidence="2">
    <location>
        <begin position="91"/>
        <end position="158"/>
    </location>
</feature>
<dbReference type="Proteomes" id="UP000515808">
    <property type="component" value="Chromosome"/>
</dbReference>
<feature type="transmembrane region" description="Helical" evidence="1">
    <location>
        <begin position="91"/>
        <end position="113"/>
    </location>
</feature>
<dbReference type="AlphaFoldDB" id="A0A7G9LEA9"/>
<accession>A0A7G9LEA9</accession>
<evidence type="ECO:0000256" key="1">
    <source>
        <dbReference type="SAM" id="Phobius"/>
    </source>
</evidence>
<feature type="transmembrane region" description="Helical" evidence="1">
    <location>
        <begin position="223"/>
        <end position="244"/>
    </location>
</feature>
<keyword evidence="1" id="KW-0472">Membrane</keyword>
<proteinExistence type="predicted"/>
<dbReference type="Pfam" id="PF06724">
    <property type="entry name" value="DUF1206"/>
    <property type="match status" value="3"/>
</dbReference>
<feature type="transmembrane region" description="Helical" evidence="1">
    <location>
        <begin position="49"/>
        <end position="71"/>
    </location>
</feature>
<feature type="transmembrane region" description="Helical" evidence="1">
    <location>
        <begin position="180"/>
        <end position="203"/>
    </location>
</feature>
<gene>
    <name evidence="3" type="ORF">H9W90_07565</name>
</gene>
<sequence>MIKFVRKTGIITKGIVYSLIGVLTFLAAINFGGKISGKNEVITFLQEQLFGAILLIILSLGLYAYSFWKFYSAFLDGKKEGTDKAGILKRIGYFFSGLIYGFFSTSIILKVFSLSSNSNTKQSVTQNLMSSNGGVIILYIVAVILAAVGIYQIYKGYTKSFLDDIKISSKIESKKMLEKVGYFGFIARGISFLIFAFFVFTALNNNQTHAVRGLEGVFNFLQTFTWGNILMGIMSLGFLCYGIYQYFLARYSSIY</sequence>